<dbReference type="InterPro" id="IPR036226">
    <property type="entry name" value="LipOase_C_sf"/>
</dbReference>
<dbReference type="GO" id="GO:0046872">
    <property type="term" value="F:metal ion binding"/>
    <property type="evidence" value="ECO:0007669"/>
    <property type="project" value="UniProtKB-KW"/>
</dbReference>
<dbReference type="STRING" id="51511.ENSCSAVP00000000721"/>
<dbReference type="SUPFAM" id="SSF48484">
    <property type="entry name" value="Lipoxigenase"/>
    <property type="match status" value="1"/>
</dbReference>
<dbReference type="GO" id="GO:0016702">
    <property type="term" value="F:oxidoreductase activity, acting on single donors with incorporation of molecular oxygen, incorporation of two atoms of oxygen"/>
    <property type="evidence" value="ECO:0007669"/>
    <property type="project" value="InterPro"/>
</dbReference>
<keyword evidence="3" id="KW-0560">Oxidoreductase</keyword>
<evidence type="ECO:0000259" key="4">
    <source>
        <dbReference type="PROSITE" id="PS51393"/>
    </source>
</evidence>
<dbReference type="PROSITE" id="PS51393">
    <property type="entry name" value="LIPOXYGENASE_3"/>
    <property type="match status" value="1"/>
</dbReference>
<feature type="domain" description="Lipoxygenase" evidence="4">
    <location>
        <begin position="44"/>
        <end position="595"/>
    </location>
</feature>
<organism evidence="5 6">
    <name type="scientific">Ciona savignyi</name>
    <name type="common">Pacific transparent sea squirt</name>
    <dbReference type="NCBI Taxonomy" id="51511"/>
    <lineage>
        <taxon>Eukaryota</taxon>
        <taxon>Metazoa</taxon>
        <taxon>Chordata</taxon>
        <taxon>Tunicata</taxon>
        <taxon>Ascidiacea</taxon>
        <taxon>Phlebobranchia</taxon>
        <taxon>Cionidae</taxon>
        <taxon>Ciona</taxon>
    </lineage>
</organism>
<keyword evidence="1" id="KW-0479">Metal-binding</keyword>
<dbReference type="InParanoid" id="H2Y5X3"/>
<keyword evidence="2" id="KW-0223">Dioxygenase</keyword>
<evidence type="ECO:0000256" key="3">
    <source>
        <dbReference type="ARBA" id="ARBA00023002"/>
    </source>
</evidence>
<protein>
    <recommendedName>
        <fullName evidence="4">Lipoxygenase domain-containing protein</fullName>
    </recommendedName>
</protein>
<dbReference type="Proteomes" id="UP000007875">
    <property type="component" value="Unassembled WGS sequence"/>
</dbReference>
<reference evidence="5" key="2">
    <citation type="submission" date="2025-08" db="UniProtKB">
        <authorList>
            <consortium name="Ensembl"/>
        </authorList>
    </citation>
    <scope>IDENTIFICATION</scope>
</reference>
<keyword evidence="6" id="KW-1185">Reference proteome</keyword>
<dbReference type="GeneTree" id="ENSGT00940000165874"/>
<evidence type="ECO:0000313" key="5">
    <source>
        <dbReference type="Ensembl" id="ENSCSAVP00000000721.1"/>
    </source>
</evidence>
<dbReference type="OMA" id="PPVNITC"/>
<proteinExistence type="predicted"/>
<dbReference type="PANTHER" id="PTHR11771">
    <property type="entry name" value="LIPOXYGENASE"/>
    <property type="match status" value="1"/>
</dbReference>
<evidence type="ECO:0000256" key="2">
    <source>
        <dbReference type="ARBA" id="ARBA00022964"/>
    </source>
</evidence>
<reference evidence="5" key="3">
    <citation type="submission" date="2025-09" db="UniProtKB">
        <authorList>
            <consortium name="Ensembl"/>
        </authorList>
    </citation>
    <scope>IDENTIFICATION</scope>
</reference>
<dbReference type="eggNOG" id="ENOG502QQSP">
    <property type="taxonomic scope" value="Eukaryota"/>
</dbReference>
<dbReference type="HOGENOM" id="CLU_004282_3_3_1"/>
<dbReference type="Gene3D" id="1.20.245.10">
    <property type="entry name" value="Lipoxygenase-1, Domain 5"/>
    <property type="match status" value="1"/>
</dbReference>
<dbReference type="InterPro" id="IPR013819">
    <property type="entry name" value="LipOase_C"/>
</dbReference>
<sequence>ELESRDVDDEWLCERVIVTYMGSDVIFPIYDWIENQAQFTTGEAMIPQNVKNHYVKSLRHKEIEQKRAMYAWTDRPTSSHIGWGLPRYMNANTYKELPSIFQRNEIRQKHLDNEDLKAHINTTLKVLSVDSFHRFYEREKLDVKLNDFLSDWDTDEGMGRQCLTGVSPLAIQRCTTIPSNCDVTGDDVIPFLEGKSLEEAIKIGKIYLSDYSEILKDVKRNKNTFKKQLHCPKAIGLFYVSNSGTFLPIAIQLVPGDRDYLFTPSSGDEDWMLAKMYFRCAQANVHEWGYHFLYTHNVIEPFGVALFRCLPSAHPIYKLLRPHLRTLSAINTDARNDLIPETSKANQSLSISGSDLCRKMFKTFRFDDIIIPKVLKKLGTDDRTLLPNFHYRDDAMALWKIMEDYVIDVLTHHYSSDEEVEGDYELQGWARDVAREGLGWQDGDSRGFPETITTIPQLMEICVTLMFTSSAQHAAVNFGQFETYKFMPNAPVGLRLPPHKNGEGSKQRILDSLPDALMTNFIIAIAYALSKFAPNEVFLADFSRKYFTEDVVIGFQDKYVGKLKELESKILSRNQRLEHEYKYLLPSRIPKSIAV</sequence>
<dbReference type="PROSITE" id="PS00081">
    <property type="entry name" value="LIPOXYGENASE_2"/>
    <property type="match status" value="1"/>
</dbReference>
<dbReference type="InterPro" id="IPR020834">
    <property type="entry name" value="LipOase_CS"/>
</dbReference>
<evidence type="ECO:0000313" key="6">
    <source>
        <dbReference type="Proteomes" id="UP000007875"/>
    </source>
</evidence>
<reference evidence="6" key="1">
    <citation type="submission" date="2003-08" db="EMBL/GenBank/DDBJ databases">
        <authorList>
            <person name="Birren B."/>
            <person name="Nusbaum C."/>
            <person name="Abebe A."/>
            <person name="Abouelleil A."/>
            <person name="Adekoya E."/>
            <person name="Ait-zahra M."/>
            <person name="Allen N."/>
            <person name="Allen T."/>
            <person name="An P."/>
            <person name="Anderson M."/>
            <person name="Anderson S."/>
            <person name="Arachchi H."/>
            <person name="Armbruster J."/>
            <person name="Bachantsang P."/>
            <person name="Baldwin J."/>
            <person name="Barry A."/>
            <person name="Bayul T."/>
            <person name="Blitshsteyn B."/>
            <person name="Bloom T."/>
            <person name="Blye J."/>
            <person name="Boguslavskiy L."/>
            <person name="Borowsky M."/>
            <person name="Boukhgalter B."/>
            <person name="Brunache A."/>
            <person name="Butler J."/>
            <person name="Calixte N."/>
            <person name="Calvo S."/>
            <person name="Camarata J."/>
            <person name="Campo K."/>
            <person name="Chang J."/>
            <person name="Cheshatsang Y."/>
            <person name="Citroen M."/>
            <person name="Collymore A."/>
            <person name="Considine T."/>
            <person name="Cook A."/>
            <person name="Cooke P."/>
            <person name="Corum B."/>
            <person name="Cuomo C."/>
            <person name="David R."/>
            <person name="Dawoe T."/>
            <person name="Degray S."/>
            <person name="Dodge S."/>
            <person name="Dooley K."/>
            <person name="Dorje P."/>
            <person name="Dorjee K."/>
            <person name="Dorris L."/>
            <person name="Duffey N."/>
            <person name="Dupes A."/>
            <person name="Elkins T."/>
            <person name="Engels R."/>
            <person name="Erickson J."/>
            <person name="Farina A."/>
            <person name="Faro S."/>
            <person name="Ferreira P."/>
            <person name="Fischer H."/>
            <person name="Fitzgerald M."/>
            <person name="Foley K."/>
            <person name="Gage D."/>
            <person name="Galagan J."/>
            <person name="Gearin G."/>
            <person name="Gnerre S."/>
            <person name="Gnirke A."/>
            <person name="Goyette A."/>
            <person name="Graham J."/>
            <person name="Grandbois E."/>
            <person name="Gyaltsen K."/>
            <person name="Hafez N."/>
            <person name="Hagopian D."/>
            <person name="Hagos B."/>
            <person name="Hall J."/>
            <person name="Hatcher B."/>
            <person name="Heller A."/>
            <person name="Higgins H."/>
            <person name="Honan T."/>
            <person name="Horn A."/>
            <person name="Houde N."/>
            <person name="Hughes L."/>
            <person name="Hulme W."/>
            <person name="Husby E."/>
            <person name="Iliev I."/>
            <person name="Jaffe D."/>
            <person name="Jones C."/>
            <person name="Kamal M."/>
            <person name="Kamat A."/>
            <person name="Kamvysselis M."/>
            <person name="Karlsson E."/>
            <person name="Kells C."/>
            <person name="Kieu A."/>
            <person name="Kisner P."/>
            <person name="Kodira C."/>
            <person name="Kulbokas E."/>
            <person name="Labutti K."/>
            <person name="Lama D."/>
            <person name="Landers T."/>
            <person name="Leger J."/>
            <person name="Levine S."/>
            <person name="Lewis D."/>
            <person name="Lewis T."/>
            <person name="Lindblad-toh K."/>
            <person name="Liu X."/>
            <person name="Lokyitsang T."/>
            <person name="Lokyitsang Y."/>
            <person name="Lucien O."/>
            <person name="Lui A."/>
            <person name="Ma L.J."/>
            <person name="Mabbitt R."/>
            <person name="Macdonald J."/>
            <person name="Maclean C."/>
            <person name="Major J."/>
            <person name="Manning J."/>
            <person name="Marabella R."/>
            <person name="Maru K."/>
            <person name="Matthews C."/>
            <person name="Mauceli E."/>
            <person name="Mccarthy M."/>
            <person name="Mcdonough S."/>
            <person name="Mcghee T."/>
            <person name="Meldrim J."/>
            <person name="Meneus L."/>
            <person name="Mesirov J."/>
            <person name="Mihalev A."/>
            <person name="Mihova T."/>
            <person name="Mikkelsen T."/>
            <person name="Mlenga V."/>
            <person name="Moru K."/>
            <person name="Mozes J."/>
            <person name="Mulrain L."/>
            <person name="Munson G."/>
            <person name="Naylor J."/>
            <person name="Newes C."/>
            <person name="Nguyen C."/>
            <person name="Nguyen N."/>
            <person name="Nguyen T."/>
            <person name="Nicol R."/>
            <person name="Nielsen C."/>
            <person name="Nizzari M."/>
            <person name="Norbu C."/>
            <person name="Norbu N."/>
            <person name="O'donnell P."/>
            <person name="Okoawo O."/>
            <person name="O'leary S."/>
            <person name="Omotosho B."/>
            <person name="O'neill K."/>
            <person name="Osman S."/>
            <person name="Parker S."/>
            <person name="Perrin D."/>
            <person name="Phunkhang P."/>
            <person name="Piqani B."/>
            <person name="Purcell S."/>
            <person name="Rachupka T."/>
            <person name="Ramasamy U."/>
            <person name="Rameau R."/>
            <person name="Ray V."/>
            <person name="Raymond C."/>
            <person name="Retta R."/>
            <person name="Richardson S."/>
            <person name="Rise C."/>
            <person name="Rodriguez J."/>
            <person name="Rogers J."/>
            <person name="Rogov P."/>
            <person name="Rutman M."/>
            <person name="Schupbach R."/>
            <person name="Seaman C."/>
            <person name="Settipalli S."/>
            <person name="Sharpe T."/>
            <person name="Sheridan J."/>
            <person name="Sherpa N."/>
            <person name="Shi J."/>
            <person name="Smirnov S."/>
            <person name="Smith C."/>
            <person name="Sougnez C."/>
            <person name="Spencer B."/>
            <person name="Stalker J."/>
            <person name="Stange-thomann N."/>
            <person name="Stavropoulos S."/>
            <person name="Stetson K."/>
            <person name="Stone C."/>
            <person name="Stone S."/>
            <person name="Stubbs M."/>
            <person name="Talamas J."/>
            <person name="Tchuinga P."/>
            <person name="Tenzing P."/>
            <person name="Tesfaye S."/>
            <person name="Theodore J."/>
            <person name="Thoulutsang Y."/>
            <person name="Topham K."/>
            <person name="Towey S."/>
            <person name="Tsamla T."/>
            <person name="Tsomo N."/>
            <person name="Vallee D."/>
            <person name="Vassiliev H."/>
            <person name="Venkataraman V."/>
            <person name="Vinson J."/>
            <person name="Vo A."/>
            <person name="Wade C."/>
            <person name="Wang S."/>
            <person name="Wangchuk T."/>
            <person name="Wangdi T."/>
            <person name="Whittaker C."/>
            <person name="Wilkinson J."/>
            <person name="Wu Y."/>
            <person name="Wyman D."/>
            <person name="Yadav S."/>
            <person name="Yang S."/>
            <person name="Yang X."/>
            <person name="Yeager S."/>
            <person name="Yee E."/>
            <person name="Young G."/>
            <person name="Zainoun J."/>
            <person name="Zembeck L."/>
            <person name="Zimmer A."/>
            <person name="Zody M."/>
            <person name="Lander E."/>
        </authorList>
    </citation>
    <scope>NUCLEOTIDE SEQUENCE [LARGE SCALE GENOMIC DNA]</scope>
</reference>
<dbReference type="AlphaFoldDB" id="H2Y5X3"/>
<dbReference type="PRINTS" id="PR00087">
    <property type="entry name" value="LIPOXYGENASE"/>
</dbReference>
<dbReference type="InterPro" id="IPR000907">
    <property type="entry name" value="LipOase"/>
</dbReference>
<accession>H2Y5X3</accession>
<evidence type="ECO:0000256" key="1">
    <source>
        <dbReference type="ARBA" id="ARBA00022723"/>
    </source>
</evidence>
<dbReference type="Pfam" id="PF00305">
    <property type="entry name" value="Lipoxygenase"/>
    <property type="match status" value="1"/>
</dbReference>
<dbReference type="GO" id="GO:0034440">
    <property type="term" value="P:lipid oxidation"/>
    <property type="evidence" value="ECO:0007669"/>
    <property type="project" value="InterPro"/>
</dbReference>
<dbReference type="Ensembl" id="ENSCSAVT00000000729.1">
    <property type="protein sequence ID" value="ENSCSAVP00000000721.1"/>
    <property type="gene ID" value="ENSCSAVG00000000405.1"/>
</dbReference>
<name>H2Y5X3_CIOSA</name>
<dbReference type="Gene3D" id="3.10.450.60">
    <property type="match status" value="1"/>
</dbReference>